<dbReference type="GO" id="GO:0016020">
    <property type="term" value="C:membrane"/>
    <property type="evidence" value="ECO:0007669"/>
    <property type="project" value="InterPro"/>
</dbReference>
<comment type="caution">
    <text evidence="6">The sequence shown here is derived from an EMBL/GenBank/DDBJ whole genome shotgun (WGS) entry which is preliminary data.</text>
</comment>
<comment type="similarity">
    <text evidence="2">Belongs to the virb1 family.</text>
</comment>
<dbReference type="GO" id="GO:0004553">
    <property type="term" value="F:hydrolase activity, hydrolyzing O-glycosyl compounds"/>
    <property type="evidence" value="ECO:0007669"/>
    <property type="project" value="InterPro"/>
</dbReference>
<reference evidence="6 7" key="1">
    <citation type="submission" date="2019-06" db="EMBL/GenBank/DDBJ databases">
        <authorList>
            <person name="Li M."/>
        </authorList>
    </citation>
    <scope>NUCLEOTIDE SEQUENCE [LARGE SCALE GENOMIC DNA]</scope>
    <source>
        <strain evidence="6 7">BGMRC2036</strain>
    </source>
</reference>
<dbReference type="EMBL" id="VHLG01000001">
    <property type="protein sequence ID" value="TPW33449.1"/>
    <property type="molecule type" value="Genomic_DNA"/>
</dbReference>
<evidence type="ECO:0000256" key="1">
    <source>
        <dbReference type="ARBA" id="ARBA00007734"/>
    </source>
</evidence>
<proteinExistence type="inferred from homology"/>
<evidence type="ECO:0000313" key="6">
    <source>
        <dbReference type="EMBL" id="TPW33449.1"/>
    </source>
</evidence>
<dbReference type="CDD" id="cd13401">
    <property type="entry name" value="Slt70-like"/>
    <property type="match status" value="1"/>
</dbReference>
<comment type="similarity">
    <text evidence="1">Belongs to the transglycosylase Slt family.</text>
</comment>
<dbReference type="AlphaFoldDB" id="A0A506UJF5"/>
<dbReference type="PROSITE" id="PS00922">
    <property type="entry name" value="TRANSGLYCOSYLASE"/>
    <property type="match status" value="1"/>
</dbReference>
<dbReference type="InterPro" id="IPR000189">
    <property type="entry name" value="Transglyc_AS"/>
</dbReference>
<gene>
    <name evidence="6" type="ORF">FJU08_02500</name>
</gene>
<dbReference type="SUPFAM" id="SSF48435">
    <property type="entry name" value="Bacterial muramidases"/>
    <property type="match status" value="1"/>
</dbReference>
<dbReference type="InterPro" id="IPR008258">
    <property type="entry name" value="Transglycosylase_SLT_dom_1"/>
</dbReference>
<evidence type="ECO:0000313" key="7">
    <source>
        <dbReference type="Proteomes" id="UP000318801"/>
    </source>
</evidence>
<accession>A0A506UJF5</accession>
<dbReference type="Gene3D" id="1.10.530.10">
    <property type="match status" value="1"/>
</dbReference>
<dbReference type="GO" id="GO:0008933">
    <property type="term" value="F:peptidoglycan lytic transglycosylase activity"/>
    <property type="evidence" value="ECO:0007669"/>
    <property type="project" value="InterPro"/>
</dbReference>
<protein>
    <submittedName>
        <fullName evidence="6">Lytic transglycosylase domain-containing protein</fullName>
    </submittedName>
</protein>
<keyword evidence="7" id="KW-1185">Reference proteome</keyword>
<dbReference type="GO" id="GO:0042597">
    <property type="term" value="C:periplasmic space"/>
    <property type="evidence" value="ECO:0007669"/>
    <property type="project" value="InterPro"/>
</dbReference>
<dbReference type="Proteomes" id="UP000318801">
    <property type="component" value="Unassembled WGS sequence"/>
</dbReference>
<keyword evidence="3 4" id="KW-0732">Signal</keyword>
<dbReference type="OrthoDB" id="9815002at2"/>
<name>A0A506UJF5_9HYPH</name>
<feature type="domain" description="Transglycosylase SLT" evidence="5">
    <location>
        <begin position="532"/>
        <end position="635"/>
    </location>
</feature>
<dbReference type="InterPro" id="IPR023346">
    <property type="entry name" value="Lysozyme-like_dom_sf"/>
</dbReference>
<dbReference type="SUPFAM" id="SSF53955">
    <property type="entry name" value="Lysozyme-like"/>
    <property type="match status" value="1"/>
</dbReference>
<feature type="signal peptide" evidence="4">
    <location>
        <begin position="1"/>
        <end position="23"/>
    </location>
</feature>
<evidence type="ECO:0000256" key="3">
    <source>
        <dbReference type="ARBA" id="ARBA00022729"/>
    </source>
</evidence>
<dbReference type="Pfam" id="PF01464">
    <property type="entry name" value="SLT"/>
    <property type="match status" value="1"/>
</dbReference>
<dbReference type="GO" id="GO:0000270">
    <property type="term" value="P:peptidoglycan metabolic process"/>
    <property type="evidence" value="ECO:0007669"/>
    <property type="project" value="InterPro"/>
</dbReference>
<dbReference type="RefSeq" id="WP_141147388.1">
    <property type="nucleotide sequence ID" value="NZ_VHLG01000001.1"/>
</dbReference>
<dbReference type="PANTHER" id="PTHR37423:SF2">
    <property type="entry name" value="MEMBRANE-BOUND LYTIC MUREIN TRANSGLYCOSYLASE C"/>
    <property type="match status" value="1"/>
</dbReference>
<dbReference type="PANTHER" id="PTHR37423">
    <property type="entry name" value="SOLUBLE LYTIC MUREIN TRANSGLYCOSYLASE-RELATED"/>
    <property type="match status" value="1"/>
</dbReference>
<dbReference type="Gene3D" id="1.25.20.10">
    <property type="entry name" value="Bacterial muramidases"/>
    <property type="match status" value="1"/>
</dbReference>
<sequence>MTKILKVLSVTATIASMTAPVFAAQDFPAVAPIPYQKPGRHTSAAALSYEVTGAISPGLTTPASTSLLKQGMDALSDGDGAKAIQIRNRISPASLDHQILSWAIATSGDNDVPSSEIAAAQQELKGWPGLSSLRAYSEHALYRENPDPRAVIAAFGNSLPETSDGTILLTRAYLATGDTKRAHSTLARIWTSWALDTSTENRILGEFGSLLTREDNKERMVYLLYRDRATQAERFSQLGNAQSFYKAWAAVIRGSSNAGALIKAVDRSWYSDPGFLYIQIRYARTQNQMDTAAKLLKKMPKNQAALVNPDQWWDEQRIVSRDFYEDGKPKQAYAIVADAMPEDRLDRLDADFHAGWYALRGLNNGKLAMPYFQQIAAGSDSPISQARAYYWMGRAAEAGGPGSAKSYYQKSASYATTFYGQLSLQKLGQKQLQVVYPSPTQADRANFEKIPAVQAIKRLESIGYSAKADSLYLSLAYQLNTPGEVAILCYRAETDRSYQLSLQIGKIAYARGMDVAALAFPTGVIPDTANISGSGKALAYAIARQESAFNPQAVSAADARGLLQLLPSTAKKVAATNGIAYSKAKLTSDAGYNATLGAHYLGEQIDRFGGSYVLTFVAYNAGPARVPQWIDRFGDPRGQSLDDVVDWIESIPYPETRNYVQRVMENYEVYKARLGEPSNIAYDLVNGRQ</sequence>
<evidence type="ECO:0000259" key="5">
    <source>
        <dbReference type="Pfam" id="PF01464"/>
    </source>
</evidence>
<feature type="chain" id="PRO_5021396378" evidence="4">
    <location>
        <begin position="24"/>
        <end position="689"/>
    </location>
</feature>
<organism evidence="6 7">
    <name type="scientific">Martelella alba</name>
    <dbReference type="NCBI Taxonomy" id="2590451"/>
    <lineage>
        <taxon>Bacteria</taxon>
        <taxon>Pseudomonadati</taxon>
        <taxon>Pseudomonadota</taxon>
        <taxon>Alphaproteobacteria</taxon>
        <taxon>Hyphomicrobiales</taxon>
        <taxon>Aurantimonadaceae</taxon>
        <taxon>Martelella</taxon>
    </lineage>
</organism>
<evidence type="ECO:0000256" key="2">
    <source>
        <dbReference type="ARBA" id="ARBA00009387"/>
    </source>
</evidence>
<dbReference type="InterPro" id="IPR008939">
    <property type="entry name" value="Lytic_TGlycosylase_superhlx_U"/>
</dbReference>
<evidence type="ECO:0000256" key="4">
    <source>
        <dbReference type="SAM" id="SignalP"/>
    </source>
</evidence>